<accession>A0ABW0SGY4</accession>
<dbReference type="EMBL" id="JBHSNA010000030">
    <property type="protein sequence ID" value="MFC5568206.1"/>
    <property type="molecule type" value="Genomic_DNA"/>
</dbReference>
<name>A0ABW0SGY4_9RHOB</name>
<proteinExistence type="predicted"/>
<comment type="caution">
    <text evidence="2">The sequence shown here is derived from an EMBL/GenBank/DDBJ whole genome shotgun (WGS) entry which is preliminary data.</text>
</comment>
<keyword evidence="3" id="KW-1185">Reference proteome</keyword>
<dbReference type="InterPro" id="IPR024726">
    <property type="entry name" value="FhuF_C"/>
</dbReference>
<feature type="domain" description="Ferric siderophore reductase C-terminal" evidence="1">
    <location>
        <begin position="212"/>
        <end position="232"/>
    </location>
</feature>
<evidence type="ECO:0000313" key="2">
    <source>
        <dbReference type="EMBL" id="MFC5568206.1"/>
    </source>
</evidence>
<dbReference type="Proteomes" id="UP001596056">
    <property type="component" value="Unassembled WGS sequence"/>
</dbReference>
<sequence length="253" mass="26973">MAEHPLATTRMDGETCRLSELASEPWRLEAWLDQHQRTWPGTDRKAAGAFLVGGLVRDLLRPLVEALLADGNAGARWPGPAEVAVGLGWARWEHAGASGWMIAHRVIVDPPGGPEGGRPGDGLRRLVAPLVAAVAARTGLPPCALWRLVADSAAQACLEAGRARGDAGAGMALARDLLGDKGSPLHNRQWGFVEIEAQRPDGRVVRDWAVARGGCCRFHTVEGGQTCATCVLRDPGSRDALLRDWLATRPDAS</sequence>
<evidence type="ECO:0000259" key="1">
    <source>
        <dbReference type="Pfam" id="PF11575"/>
    </source>
</evidence>
<gene>
    <name evidence="2" type="ORF">ACFPOC_17520</name>
</gene>
<dbReference type="RefSeq" id="WP_209843176.1">
    <property type="nucleotide sequence ID" value="NZ_JAGGJP010000025.1"/>
</dbReference>
<protein>
    <submittedName>
        <fullName evidence="2">(2Fe-2S)-binding protein</fullName>
    </submittedName>
</protein>
<dbReference type="Pfam" id="PF11575">
    <property type="entry name" value="FhuF_C"/>
    <property type="match status" value="1"/>
</dbReference>
<evidence type="ECO:0000313" key="3">
    <source>
        <dbReference type="Proteomes" id="UP001596056"/>
    </source>
</evidence>
<reference evidence="3" key="1">
    <citation type="journal article" date="2019" name="Int. J. Syst. Evol. Microbiol.">
        <title>The Global Catalogue of Microorganisms (GCM) 10K type strain sequencing project: providing services to taxonomists for standard genome sequencing and annotation.</title>
        <authorList>
            <consortium name="The Broad Institute Genomics Platform"/>
            <consortium name="The Broad Institute Genome Sequencing Center for Infectious Disease"/>
            <person name="Wu L."/>
            <person name="Ma J."/>
        </authorList>
    </citation>
    <scope>NUCLEOTIDE SEQUENCE [LARGE SCALE GENOMIC DNA]</scope>
    <source>
        <strain evidence="3">KACC 11588</strain>
    </source>
</reference>
<organism evidence="2 3">
    <name type="scientific">Rubellimicrobium aerolatum</name>
    <dbReference type="NCBI Taxonomy" id="490979"/>
    <lineage>
        <taxon>Bacteria</taxon>
        <taxon>Pseudomonadati</taxon>
        <taxon>Pseudomonadota</taxon>
        <taxon>Alphaproteobacteria</taxon>
        <taxon>Rhodobacterales</taxon>
        <taxon>Roseobacteraceae</taxon>
        <taxon>Rubellimicrobium</taxon>
    </lineage>
</organism>